<keyword evidence="2" id="KW-1185">Reference proteome</keyword>
<proteinExistence type="predicted"/>
<organism evidence="1 2">
    <name type="scientific">Polyporus arcularius HHB13444</name>
    <dbReference type="NCBI Taxonomy" id="1314778"/>
    <lineage>
        <taxon>Eukaryota</taxon>
        <taxon>Fungi</taxon>
        <taxon>Dikarya</taxon>
        <taxon>Basidiomycota</taxon>
        <taxon>Agaricomycotina</taxon>
        <taxon>Agaricomycetes</taxon>
        <taxon>Polyporales</taxon>
        <taxon>Polyporaceae</taxon>
        <taxon>Polyporus</taxon>
    </lineage>
</organism>
<protein>
    <submittedName>
        <fullName evidence="1">Uncharacterized protein</fullName>
    </submittedName>
</protein>
<evidence type="ECO:0000313" key="1">
    <source>
        <dbReference type="EMBL" id="TFK85485.1"/>
    </source>
</evidence>
<dbReference type="EMBL" id="ML211250">
    <property type="protein sequence ID" value="TFK85485.1"/>
    <property type="molecule type" value="Genomic_DNA"/>
</dbReference>
<sequence length="205" mass="21983">MSHDTATSVYLGSTARRVRSAVLSADGALLRALSCECPVQDLNILVRVTTFALDGLVLTQASRSLATCCHPFYLTVLGCASNSSPPLRRTVRVDLSQTAIPDLAVLAGSHVRCVSVYLNILCDKHVYGTALRLRRQSSCPPLLGPRVHPCFRVSFRMSTSLVSLRDMPHVLTARQLTAGVGTGARTLVGTSMGARRMFTGTLPVS</sequence>
<dbReference type="InParanoid" id="A0A5C3P753"/>
<dbReference type="AlphaFoldDB" id="A0A5C3P753"/>
<evidence type="ECO:0000313" key="2">
    <source>
        <dbReference type="Proteomes" id="UP000308197"/>
    </source>
</evidence>
<gene>
    <name evidence="1" type="ORF">K466DRAFT_186174</name>
</gene>
<reference evidence="1 2" key="1">
    <citation type="journal article" date="2019" name="Nat. Ecol. Evol.">
        <title>Megaphylogeny resolves global patterns of mushroom evolution.</title>
        <authorList>
            <person name="Varga T."/>
            <person name="Krizsan K."/>
            <person name="Foldi C."/>
            <person name="Dima B."/>
            <person name="Sanchez-Garcia M."/>
            <person name="Sanchez-Ramirez S."/>
            <person name="Szollosi G.J."/>
            <person name="Szarkandi J.G."/>
            <person name="Papp V."/>
            <person name="Albert L."/>
            <person name="Andreopoulos W."/>
            <person name="Angelini C."/>
            <person name="Antonin V."/>
            <person name="Barry K.W."/>
            <person name="Bougher N.L."/>
            <person name="Buchanan P."/>
            <person name="Buyck B."/>
            <person name="Bense V."/>
            <person name="Catcheside P."/>
            <person name="Chovatia M."/>
            <person name="Cooper J."/>
            <person name="Damon W."/>
            <person name="Desjardin D."/>
            <person name="Finy P."/>
            <person name="Geml J."/>
            <person name="Haridas S."/>
            <person name="Hughes K."/>
            <person name="Justo A."/>
            <person name="Karasinski D."/>
            <person name="Kautmanova I."/>
            <person name="Kiss B."/>
            <person name="Kocsube S."/>
            <person name="Kotiranta H."/>
            <person name="LaButti K.M."/>
            <person name="Lechner B.E."/>
            <person name="Liimatainen K."/>
            <person name="Lipzen A."/>
            <person name="Lukacs Z."/>
            <person name="Mihaltcheva S."/>
            <person name="Morgado L.N."/>
            <person name="Niskanen T."/>
            <person name="Noordeloos M.E."/>
            <person name="Ohm R.A."/>
            <person name="Ortiz-Santana B."/>
            <person name="Ovrebo C."/>
            <person name="Racz N."/>
            <person name="Riley R."/>
            <person name="Savchenko A."/>
            <person name="Shiryaev A."/>
            <person name="Soop K."/>
            <person name="Spirin V."/>
            <person name="Szebenyi C."/>
            <person name="Tomsovsky M."/>
            <person name="Tulloss R.E."/>
            <person name="Uehling J."/>
            <person name="Grigoriev I.V."/>
            <person name="Vagvolgyi C."/>
            <person name="Papp T."/>
            <person name="Martin F.M."/>
            <person name="Miettinen O."/>
            <person name="Hibbett D.S."/>
            <person name="Nagy L.G."/>
        </authorList>
    </citation>
    <scope>NUCLEOTIDE SEQUENCE [LARGE SCALE GENOMIC DNA]</scope>
    <source>
        <strain evidence="1 2">HHB13444</strain>
    </source>
</reference>
<accession>A0A5C3P753</accession>
<name>A0A5C3P753_9APHY</name>
<dbReference type="Proteomes" id="UP000308197">
    <property type="component" value="Unassembled WGS sequence"/>
</dbReference>